<sequence length="163" mass="17739">MWGLAPTAAPAIRAESGWGGRGACCEGARSEAQQPVDCLGDVWKGAATVYMIGQCGPALLNIILDDTTHFFQEPDEAWPWLETYRARTVGAKRTEHRSPGRRGKRRHTRDSTGGQHVTKPTRQQALQGKKAALQTAASLMEARSSEGALGSDQNPWTVRTLQI</sequence>
<name>A0AAV7QJQ6_PLEWA</name>
<keyword evidence="3" id="KW-1185">Reference proteome</keyword>
<dbReference type="EMBL" id="JANPWB010000010">
    <property type="protein sequence ID" value="KAJ1139586.1"/>
    <property type="molecule type" value="Genomic_DNA"/>
</dbReference>
<evidence type="ECO:0000313" key="2">
    <source>
        <dbReference type="EMBL" id="KAJ1139586.1"/>
    </source>
</evidence>
<reference evidence="2" key="1">
    <citation type="journal article" date="2022" name="bioRxiv">
        <title>Sequencing and chromosome-scale assembly of the giantPleurodeles waltlgenome.</title>
        <authorList>
            <person name="Brown T."/>
            <person name="Elewa A."/>
            <person name="Iarovenko S."/>
            <person name="Subramanian E."/>
            <person name="Araus A.J."/>
            <person name="Petzold A."/>
            <person name="Susuki M."/>
            <person name="Suzuki K.-i.T."/>
            <person name="Hayashi T."/>
            <person name="Toyoda A."/>
            <person name="Oliveira C."/>
            <person name="Osipova E."/>
            <person name="Leigh N.D."/>
            <person name="Simon A."/>
            <person name="Yun M.H."/>
        </authorList>
    </citation>
    <scope>NUCLEOTIDE SEQUENCE</scope>
    <source>
        <strain evidence="2">20211129_DDA</strain>
        <tissue evidence="2">Liver</tissue>
    </source>
</reference>
<evidence type="ECO:0000313" key="3">
    <source>
        <dbReference type="Proteomes" id="UP001066276"/>
    </source>
</evidence>
<protein>
    <submittedName>
        <fullName evidence="2">Uncharacterized protein</fullName>
    </submittedName>
</protein>
<feature type="compositionally biased region" description="Polar residues" evidence="1">
    <location>
        <begin position="111"/>
        <end position="122"/>
    </location>
</feature>
<feature type="compositionally biased region" description="Polar residues" evidence="1">
    <location>
        <begin position="151"/>
        <end position="163"/>
    </location>
</feature>
<organism evidence="2 3">
    <name type="scientific">Pleurodeles waltl</name>
    <name type="common">Iberian ribbed newt</name>
    <dbReference type="NCBI Taxonomy" id="8319"/>
    <lineage>
        <taxon>Eukaryota</taxon>
        <taxon>Metazoa</taxon>
        <taxon>Chordata</taxon>
        <taxon>Craniata</taxon>
        <taxon>Vertebrata</taxon>
        <taxon>Euteleostomi</taxon>
        <taxon>Amphibia</taxon>
        <taxon>Batrachia</taxon>
        <taxon>Caudata</taxon>
        <taxon>Salamandroidea</taxon>
        <taxon>Salamandridae</taxon>
        <taxon>Pleurodelinae</taxon>
        <taxon>Pleurodeles</taxon>
    </lineage>
</organism>
<comment type="caution">
    <text evidence="2">The sequence shown here is derived from an EMBL/GenBank/DDBJ whole genome shotgun (WGS) entry which is preliminary data.</text>
</comment>
<dbReference type="AlphaFoldDB" id="A0AAV7QJQ6"/>
<feature type="region of interest" description="Disordered" evidence="1">
    <location>
        <begin position="144"/>
        <end position="163"/>
    </location>
</feature>
<feature type="compositionally biased region" description="Basic residues" evidence="1">
    <location>
        <begin position="99"/>
        <end position="108"/>
    </location>
</feature>
<dbReference type="Proteomes" id="UP001066276">
    <property type="component" value="Chromosome 6"/>
</dbReference>
<accession>A0AAV7QJQ6</accession>
<feature type="region of interest" description="Disordered" evidence="1">
    <location>
        <begin position="90"/>
        <end position="132"/>
    </location>
</feature>
<proteinExistence type="predicted"/>
<gene>
    <name evidence="2" type="ORF">NDU88_005955</name>
</gene>
<evidence type="ECO:0000256" key="1">
    <source>
        <dbReference type="SAM" id="MobiDB-lite"/>
    </source>
</evidence>
<feature type="compositionally biased region" description="Low complexity" evidence="1">
    <location>
        <begin position="123"/>
        <end position="132"/>
    </location>
</feature>